<evidence type="ECO:0000313" key="6">
    <source>
        <dbReference type="Proteomes" id="UP000233654"/>
    </source>
</evidence>
<dbReference type="GO" id="GO:0051536">
    <property type="term" value="F:iron-sulfur cluster binding"/>
    <property type="evidence" value="ECO:0007669"/>
    <property type="project" value="UniProtKB-KW"/>
</dbReference>
<dbReference type="PROSITE" id="PS00198">
    <property type="entry name" value="4FE4S_FER_1"/>
    <property type="match status" value="2"/>
</dbReference>
<dbReference type="GO" id="GO:0046872">
    <property type="term" value="F:metal ion binding"/>
    <property type="evidence" value="ECO:0007669"/>
    <property type="project" value="UniProtKB-KW"/>
</dbReference>
<evidence type="ECO:0000256" key="2">
    <source>
        <dbReference type="ARBA" id="ARBA00023004"/>
    </source>
</evidence>
<accession>A0A2N3G6R1</accession>
<dbReference type="PROSITE" id="PS51379">
    <property type="entry name" value="4FE4S_FER_2"/>
    <property type="match status" value="2"/>
</dbReference>
<proteinExistence type="predicted"/>
<feature type="domain" description="4Fe-4S ferredoxin-type" evidence="4">
    <location>
        <begin position="301"/>
        <end position="332"/>
    </location>
</feature>
<evidence type="ECO:0000313" key="5">
    <source>
        <dbReference type="EMBL" id="PKQ28308.1"/>
    </source>
</evidence>
<dbReference type="Proteomes" id="UP000233654">
    <property type="component" value="Unassembled WGS sequence"/>
</dbReference>
<dbReference type="SUPFAM" id="SSF46548">
    <property type="entry name" value="alpha-helical ferredoxin"/>
    <property type="match status" value="1"/>
</dbReference>
<dbReference type="Pfam" id="PF17179">
    <property type="entry name" value="Fer4_22"/>
    <property type="match status" value="1"/>
</dbReference>
<comment type="caution">
    <text evidence="5">The sequence shown here is derived from an EMBL/GenBank/DDBJ whole genome shotgun (WGS) entry which is preliminary data.</text>
</comment>
<feature type="domain" description="4Fe-4S ferredoxin-type" evidence="4">
    <location>
        <begin position="221"/>
        <end position="253"/>
    </location>
</feature>
<keyword evidence="1" id="KW-0479">Metal-binding</keyword>
<name>A0A2N3G6R1_9ACTN</name>
<dbReference type="InterPro" id="IPR017900">
    <property type="entry name" value="4Fe4S_Fe_S_CS"/>
</dbReference>
<keyword evidence="3" id="KW-0411">Iron-sulfur</keyword>
<dbReference type="PANTHER" id="PTHR40447">
    <property type="entry name" value="ANAEROBIC SULFITE REDUCTASE SUBUNIT A"/>
    <property type="match status" value="1"/>
</dbReference>
<organism evidence="5 6">
    <name type="scientific">Candidatus Anoxymicrobium japonicum</name>
    <dbReference type="NCBI Taxonomy" id="2013648"/>
    <lineage>
        <taxon>Bacteria</taxon>
        <taxon>Bacillati</taxon>
        <taxon>Actinomycetota</taxon>
        <taxon>Candidatus Geothermincolia</taxon>
        <taxon>Candidatus Geothermincolales</taxon>
        <taxon>Candidatus Anoxymicrobiaceae</taxon>
        <taxon>Candidatus Anoxymicrobium</taxon>
    </lineage>
</organism>
<dbReference type="AlphaFoldDB" id="A0A2N3G6R1"/>
<protein>
    <submittedName>
        <fullName evidence="5">(4Fe-4S)-binding protein</fullName>
    </submittedName>
</protein>
<dbReference type="PANTHER" id="PTHR40447:SF1">
    <property type="entry name" value="ANAEROBIC SULFITE REDUCTASE SUBUNIT A"/>
    <property type="match status" value="1"/>
</dbReference>
<sequence length="344" mass="38059">MEDFKFSKDNLAGVIGALEGYQVFAPAAVGDVVRFKTVEDPSALSLDYANTNVPAKELMFPETETLFKYTVGGADIEPVVPDETAKRLVFGIRPCDALAYTIVDNLYGWDFPDPYYQKRRESTVLFGLACGDPATNCFCPSLGGGPGSEKGLDAIMFDLGEAYYVKTLTDKGLTAAKAMGLEAAGDAEKKCAEAQEKEALAKIKRSIDTTGIPEKLPSLYDHPFWEQFSDRCLGCGICTFLCPTCHCFDIQDEIEAADGRRARMWDTCMFPEYTVHTSGHNPRPTRKERTRNRVSHKYSYFPEKFDVIACVGCGRCINYCPVNIDILDVLEKSRQAEGKEAKTA</sequence>
<dbReference type="EMBL" id="PHEX01000022">
    <property type="protein sequence ID" value="PKQ28308.1"/>
    <property type="molecule type" value="Genomic_DNA"/>
</dbReference>
<dbReference type="InterPro" id="IPR009051">
    <property type="entry name" value="Helical_ferredxn"/>
</dbReference>
<dbReference type="Gene3D" id="1.10.1060.10">
    <property type="entry name" value="Alpha-helical ferredoxin"/>
    <property type="match status" value="1"/>
</dbReference>
<evidence type="ECO:0000259" key="4">
    <source>
        <dbReference type="PROSITE" id="PS51379"/>
    </source>
</evidence>
<keyword evidence="2" id="KW-0408">Iron</keyword>
<dbReference type="InterPro" id="IPR017896">
    <property type="entry name" value="4Fe4S_Fe-S-bd"/>
</dbReference>
<reference evidence="5 6" key="1">
    <citation type="journal article" date="2017" name="ISME J.">
        <title>Potential for microbial H2 and metal transformations associated with novel bacteria and archaea in deep terrestrial subsurface sediments.</title>
        <authorList>
            <person name="Hernsdorf A.W."/>
            <person name="Amano Y."/>
            <person name="Miyakawa K."/>
            <person name="Ise K."/>
            <person name="Suzuki Y."/>
            <person name="Anantharaman K."/>
            <person name="Probst A."/>
            <person name="Burstein D."/>
            <person name="Thomas B.C."/>
            <person name="Banfield J.F."/>
        </authorList>
    </citation>
    <scope>NUCLEOTIDE SEQUENCE [LARGE SCALE GENOMIC DNA]</scope>
    <source>
        <strain evidence="5">HGW-Actinobacteria-3</strain>
    </source>
</reference>
<evidence type="ECO:0000256" key="3">
    <source>
        <dbReference type="ARBA" id="ARBA00023014"/>
    </source>
</evidence>
<evidence type="ECO:0000256" key="1">
    <source>
        <dbReference type="ARBA" id="ARBA00022723"/>
    </source>
</evidence>
<gene>
    <name evidence="5" type="ORF">CVT63_03505</name>
</gene>